<dbReference type="Proteomes" id="UP001629113">
    <property type="component" value="Unassembled WGS sequence"/>
</dbReference>
<accession>A0ABR4PTN1</accession>
<reference evidence="2 3" key="1">
    <citation type="submission" date="2024-06" db="EMBL/GenBank/DDBJ databases">
        <title>Complete genome of Phlyctema vagabunda strain 19-DSS-EL-015.</title>
        <authorList>
            <person name="Fiorenzani C."/>
        </authorList>
    </citation>
    <scope>NUCLEOTIDE SEQUENCE [LARGE SCALE GENOMIC DNA]</scope>
    <source>
        <strain evidence="2 3">19-DSS-EL-015</strain>
    </source>
</reference>
<evidence type="ECO:0000256" key="1">
    <source>
        <dbReference type="SAM" id="SignalP"/>
    </source>
</evidence>
<feature type="signal peptide" evidence="1">
    <location>
        <begin position="1"/>
        <end position="19"/>
    </location>
</feature>
<proteinExistence type="predicted"/>
<protein>
    <submittedName>
        <fullName evidence="2">Uncharacterized protein</fullName>
    </submittedName>
</protein>
<organism evidence="2 3">
    <name type="scientific">Phlyctema vagabunda</name>
    <dbReference type="NCBI Taxonomy" id="108571"/>
    <lineage>
        <taxon>Eukaryota</taxon>
        <taxon>Fungi</taxon>
        <taxon>Dikarya</taxon>
        <taxon>Ascomycota</taxon>
        <taxon>Pezizomycotina</taxon>
        <taxon>Leotiomycetes</taxon>
        <taxon>Helotiales</taxon>
        <taxon>Dermateaceae</taxon>
        <taxon>Phlyctema</taxon>
    </lineage>
</organism>
<evidence type="ECO:0000313" key="3">
    <source>
        <dbReference type="Proteomes" id="UP001629113"/>
    </source>
</evidence>
<gene>
    <name evidence="2" type="ORF">PVAG01_00242</name>
</gene>
<comment type="caution">
    <text evidence="2">The sequence shown here is derived from an EMBL/GenBank/DDBJ whole genome shotgun (WGS) entry which is preliminary data.</text>
</comment>
<name>A0ABR4PTN1_9HELO</name>
<keyword evidence="3" id="KW-1185">Reference proteome</keyword>
<keyword evidence="1" id="KW-0732">Signal</keyword>
<sequence>MRAFAIVSILLSLISIVSAVPVQAAVSIPRNVTLHRFGSVPAMTRGSYAHRNATVHPVRLGIFRRPWKRPARNLTVTRGSHIHSNASLHPVRVEFFRMPWRRPARNMTTIRESHAHKNASLHPVRLDIFRRPWMRPAGNTTMARTRPARITLAIVRSNSSTATNTSVVEPRRDFPDWSTRPGGMAPCPGWPGRKYHNETHWAEFRLRCLCTVYGTYDPECKVPEHYGWGNGQNDSDQGQVKCLKKTWWGCAKTEKPKNPQHNN</sequence>
<evidence type="ECO:0000313" key="2">
    <source>
        <dbReference type="EMBL" id="KAL3426733.1"/>
    </source>
</evidence>
<feature type="chain" id="PRO_5046224765" evidence="1">
    <location>
        <begin position="20"/>
        <end position="263"/>
    </location>
</feature>
<dbReference type="EMBL" id="JBFCZG010000001">
    <property type="protein sequence ID" value="KAL3426733.1"/>
    <property type="molecule type" value="Genomic_DNA"/>
</dbReference>